<dbReference type="InterPro" id="IPR005829">
    <property type="entry name" value="Sugar_transporter_CS"/>
</dbReference>
<name>A0ABQ2W4B9_9ACTN</name>
<dbReference type="SUPFAM" id="SSF103473">
    <property type="entry name" value="MFS general substrate transporter"/>
    <property type="match status" value="1"/>
</dbReference>
<dbReference type="Proteomes" id="UP000660675">
    <property type="component" value="Unassembled WGS sequence"/>
</dbReference>
<dbReference type="PROSITE" id="PS50850">
    <property type="entry name" value="MFS"/>
    <property type="match status" value="1"/>
</dbReference>
<feature type="transmembrane region" description="Helical" evidence="6">
    <location>
        <begin position="264"/>
        <end position="284"/>
    </location>
</feature>
<feature type="transmembrane region" description="Helical" evidence="6">
    <location>
        <begin position="397"/>
        <end position="420"/>
    </location>
</feature>
<gene>
    <name evidence="8" type="primary">floR</name>
    <name evidence="8" type="ORF">GCM10015535_41420</name>
</gene>
<feature type="transmembrane region" description="Helical" evidence="6">
    <location>
        <begin position="52"/>
        <end position="76"/>
    </location>
</feature>
<feature type="transmembrane region" description="Helical" evidence="6">
    <location>
        <begin position="335"/>
        <end position="353"/>
    </location>
</feature>
<feature type="domain" description="Major facilitator superfamily (MFS) profile" evidence="7">
    <location>
        <begin position="56"/>
        <end position="448"/>
    </location>
</feature>
<evidence type="ECO:0000256" key="1">
    <source>
        <dbReference type="ARBA" id="ARBA00004651"/>
    </source>
</evidence>
<comment type="caution">
    <text evidence="8">The sequence shown here is derived from an EMBL/GenBank/DDBJ whole genome shotgun (WGS) entry which is preliminary data.</text>
</comment>
<feature type="transmembrane region" description="Helical" evidence="6">
    <location>
        <begin position="125"/>
        <end position="143"/>
    </location>
</feature>
<protein>
    <submittedName>
        <fullName evidence="8">MFS transporter</fullName>
    </submittedName>
</protein>
<evidence type="ECO:0000259" key="7">
    <source>
        <dbReference type="PROSITE" id="PS50850"/>
    </source>
</evidence>
<feature type="transmembrane region" description="Helical" evidence="6">
    <location>
        <begin position="304"/>
        <end position="323"/>
    </location>
</feature>
<keyword evidence="9" id="KW-1185">Reference proteome</keyword>
<dbReference type="CDD" id="cd06174">
    <property type="entry name" value="MFS"/>
    <property type="match status" value="1"/>
</dbReference>
<keyword evidence="4 6" id="KW-0472">Membrane</keyword>
<dbReference type="PANTHER" id="PTHR23528:SF1">
    <property type="entry name" value="MAJOR FACILITATOR SUPERFAMILY (MFS) PROFILE DOMAIN-CONTAINING PROTEIN"/>
    <property type="match status" value="1"/>
</dbReference>
<evidence type="ECO:0000313" key="8">
    <source>
        <dbReference type="EMBL" id="GGV89008.1"/>
    </source>
</evidence>
<accession>A0ABQ2W4B9</accession>
<feature type="transmembrane region" description="Helical" evidence="6">
    <location>
        <begin position="212"/>
        <end position="232"/>
    </location>
</feature>
<reference evidence="9" key="1">
    <citation type="journal article" date="2019" name="Int. J. Syst. Evol. Microbiol.">
        <title>The Global Catalogue of Microorganisms (GCM) 10K type strain sequencing project: providing services to taxonomists for standard genome sequencing and annotation.</title>
        <authorList>
            <consortium name="The Broad Institute Genomics Platform"/>
            <consortium name="The Broad Institute Genome Sequencing Center for Infectious Disease"/>
            <person name="Wu L."/>
            <person name="Ma J."/>
        </authorList>
    </citation>
    <scope>NUCLEOTIDE SEQUENCE [LARGE SCALE GENOMIC DNA]</scope>
    <source>
        <strain evidence="9">JCM 4376</strain>
    </source>
</reference>
<dbReference type="PANTHER" id="PTHR23528">
    <property type="match status" value="1"/>
</dbReference>
<dbReference type="InterPro" id="IPR020846">
    <property type="entry name" value="MFS_dom"/>
</dbReference>
<evidence type="ECO:0000256" key="2">
    <source>
        <dbReference type="ARBA" id="ARBA00022692"/>
    </source>
</evidence>
<dbReference type="InterPro" id="IPR011701">
    <property type="entry name" value="MFS"/>
</dbReference>
<dbReference type="PROSITE" id="PS00216">
    <property type="entry name" value="SUGAR_TRANSPORT_1"/>
    <property type="match status" value="1"/>
</dbReference>
<proteinExistence type="predicted"/>
<evidence type="ECO:0000256" key="3">
    <source>
        <dbReference type="ARBA" id="ARBA00022989"/>
    </source>
</evidence>
<dbReference type="EMBL" id="BMTF01000014">
    <property type="protein sequence ID" value="GGV89008.1"/>
    <property type="molecule type" value="Genomic_DNA"/>
</dbReference>
<keyword evidence="3 6" id="KW-1133">Transmembrane helix</keyword>
<evidence type="ECO:0000256" key="5">
    <source>
        <dbReference type="SAM" id="MobiDB-lite"/>
    </source>
</evidence>
<evidence type="ECO:0000256" key="6">
    <source>
        <dbReference type="SAM" id="Phobius"/>
    </source>
</evidence>
<evidence type="ECO:0000313" key="9">
    <source>
        <dbReference type="Proteomes" id="UP000660675"/>
    </source>
</evidence>
<organism evidence="8 9">
    <name type="scientific">Streptomyces gelaticus</name>
    <dbReference type="NCBI Taxonomy" id="285446"/>
    <lineage>
        <taxon>Bacteria</taxon>
        <taxon>Bacillati</taxon>
        <taxon>Actinomycetota</taxon>
        <taxon>Actinomycetes</taxon>
        <taxon>Kitasatosporales</taxon>
        <taxon>Streptomycetaceae</taxon>
        <taxon>Streptomyces</taxon>
    </lineage>
</organism>
<sequence>MPLPPDSLAAGSLSPDSPPSVSAPPESLPAEDAGTGVASPADRKLPRDLRRLFFAAPWASALAPIVYGASAFFFALQVQLMEGDKGKVAGLAVVSALSAGAAMIAQPVIGVLSDRTRSRFGARRPWMLVGGLIGSVALLTTGLASNLATLTGCVMVIQFGFNAFQGPLAAVLPDRVPEQFRGRYSTGAGLGMILGAVVGPLVGSLFADRIALGYQVLGGVVFLGIVLFVVLVPDRDNRGEPREPFSLRAFATAFWVNPVRHPDFFWGFLGRLLLFGGYYMLSTYNLYLAQQYVGLSLDEATDVVPLLGLVALPGILVATAIAGPLSDRIGRRKPPALVAGLLIAVGAAVPLAMPTVAGLAVSGAVVGAGFGAFVAVDQALMSSVLPNADDHGKDLGVLNLAATLPGTVAPVAAGAVVTVFDSYGALYPVIGVISVLGALCILPIRSVR</sequence>
<feature type="transmembrane region" description="Helical" evidence="6">
    <location>
        <begin position="359"/>
        <end position="376"/>
    </location>
</feature>
<keyword evidence="2 6" id="KW-0812">Transmembrane</keyword>
<dbReference type="InterPro" id="IPR036259">
    <property type="entry name" value="MFS_trans_sf"/>
</dbReference>
<comment type="subcellular location">
    <subcellularLocation>
        <location evidence="1">Cell membrane</location>
        <topology evidence="1">Multi-pass membrane protein</topology>
    </subcellularLocation>
</comment>
<feature type="transmembrane region" description="Helical" evidence="6">
    <location>
        <begin position="426"/>
        <end position="444"/>
    </location>
</feature>
<dbReference type="Pfam" id="PF07690">
    <property type="entry name" value="MFS_1"/>
    <property type="match status" value="1"/>
</dbReference>
<feature type="transmembrane region" description="Helical" evidence="6">
    <location>
        <begin position="184"/>
        <end position="206"/>
    </location>
</feature>
<feature type="transmembrane region" description="Helical" evidence="6">
    <location>
        <begin position="88"/>
        <end position="113"/>
    </location>
</feature>
<evidence type="ECO:0000256" key="4">
    <source>
        <dbReference type="ARBA" id="ARBA00023136"/>
    </source>
</evidence>
<feature type="region of interest" description="Disordered" evidence="5">
    <location>
        <begin position="1"/>
        <end position="42"/>
    </location>
</feature>
<dbReference type="Gene3D" id="1.20.1250.20">
    <property type="entry name" value="MFS general substrate transporter like domains"/>
    <property type="match status" value="1"/>
</dbReference>